<name>A0A1I1CR08_9PSEU</name>
<evidence type="ECO:0000313" key="1">
    <source>
        <dbReference type="EMBL" id="SFB64947.1"/>
    </source>
</evidence>
<organism evidence="1 2">
    <name type="scientific">Amycolatopsis marina</name>
    <dbReference type="NCBI Taxonomy" id="490629"/>
    <lineage>
        <taxon>Bacteria</taxon>
        <taxon>Bacillati</taxon>
        <taxon>Actinomycetota</taxon>
        <taxon>Actinomycetes</taxon>
        <taxon>Pseudonocardiales</taxon>
        <taxon>Pseudonocardiaceae</taxon>
        <taxon>Amycolatopsis</taxon>
    </lineage>
</organism>
<protein>
    <recommendedName>
        <fullName evidence="3">SseB protein N-terminal domain-containing protein</fullName>
    </recommendedName>
</protein>
<keyword evidence="2" id="KW-1185">Reference proteome</keyword>
<proteinExistence type="predicted"/>
<dbReference type="EMBL" id="FOKG01000051">
    <property type="protein sequence ID" value="SFB64947.1"/>
    <property type="molecule type" value="Genomic_DNA"/>
</dbReference>
<gene>
    <name evidence="1" type="ORF">SAMN05216266_1513</name>
</gene>
<evidence type="ECO:0000313" key="2">
    <source>
        <dbReference type="Proteomes" id="UP000243799"/>
    </source>
</evidence>
<dbReference type="STRING" id="490629.SAMN05216266_1513"/>
<dbReference type="AlphaFoldDB" id="A0A1I1CR08"/>
<dbReference type="Proteomes" id="UP000243799">
    <property type="component" value="Unassembled WGS sequence"/>
</dbReference>
<sequence>MGAWRTHSSHAWGVTNFTTARRASATVTSNGPAMFEGLSWEGVAGKEVAFQVVNQVCPQAADLDAGPRFLLRVTTCQNVGASPGPRGSRGLCVAIPKLGLRTRAGFVAAAQPAGAAIVRGVTAQVSPSRTGSYGSYCTEMRSEDEQARGIGLGEPEVVRVARLVRAGRRHPAMFRRVFGEAAVYCQRPERPGVLIAEVAGGRWVGVFSTLERLGCFAGECDWQAMTGADLLSQLPEGVGVLLDPQDEHVIPVLAATPDE</sequence>
<accession>A0A1I1CR08</accession>
<evidence type="ECO:0008006" key="3">
    <source>
        <dbReference type="Google" id="ProtNLM"/>
    </source>
</evidence>
<reference evidence="2" key="1">
    <citation type="submission" date="2016-10" db="EMBL/GenBank/DDBJ databases">
        <authorList>
            <person name="Varghese N."/>
            <person name="Submissions S."/>
        </authorList>
    </citation>
    <scope>NUCLEOTIDE SEQUENCE [LARGE SCALE GENOMIC DNA]</scope>
    <source>
        <strain evidence="2">CGMCC 4.3568</strain>
    </source>
</reference>